<dbReference type="InterPro" id="IPR010656">
    <property type="entry name" value="DctM"/>
</dbReference>
<accession>A0A6B2NIL6</accession>
<keyword evidence="5 7" id="KW-1133">Transmembrane helix</keyword>
<keyword evidence="4 7" id="KW-0812">Transmembrane</keyword>
<sequence>MLTTVLFLTLFGLLMFSVPIGICLGLSTMIVMVFVDGTPPMVLLARSVVTGADSFPLIAVPLFILAGDLMQHGGMSRRLVGFANALIGHIRGGLAYVNVLACVFFAAISGSSPATVAAIGSNMIPEMEKVGYSRRFSGALTASSGMIGVMIPPSIPFIIYGVTAEVSIGKLFLAGVVPGILFALMFMLVARILLRNDTVVQQSTQPFSGAGVWQSFRASIWALLVPGIILGGIYSGIFTPTEAGAVAVVYAAFIGIVVYRDITIRDLPDILAGSARTSGTILILVIMATAFGRLITLARIPSELATTITSLSDNPIIILLLINVLLLIIGMFMETISSIIIMTPILLPVATALGVDPIVFGVILTVNLAIGFCTPPLGVNLFVASGISKVSIESLSRAILPFFLGMLVLLLLVTYVPAISLALPSLW</sequence>
<dbReference type="EMBL" id="JAAGOX010000003">
    <property type="protein sequence ID" value="NDW43806.1"/>
    <property type="molecule type" value="Genomic_DNA"/>
</dbReference>
<evidence type="ECO:0000256" key="3">
    <source>
        <dbReference type="ARBA" id="ARBA00022519"/>
    </source>
</evidence>
<evidence type="ECO:0000256" key="6">
    <source>
        <dbReference type="ARBA" id="ARBA00023136"/>
    </source>
</evidence>
<evidence type="ECO:0000256" key="4">
    <source>
        <dbReference type="ARBA" id="ARBA00022692"/>
    </source>
</evidence>
<dbReference type="Pfam" id="PF06808">
    <property type="entry name" value="DctM"/>
    <property type="match status" value="1"/>
</dbReference>
<gene>
    <name evidence="9" type="ORF">G0P99_02410</name>
</gene>
<feature type="domain" description="TRAP C4-dicarboxylate transport system permease DctM subunit" evidence="8">
    <location>
        <begin position="7"/>
        <end position="419"/>
    </location>
</feature>
<dbReference type="PANTHER" id="PTHR33362:SF3">
    <property type="entry name" value="SIALIC ACID TRAP TRANSPORTER PERMEASE PROTEIN SIAT"/>
    <property type="match status" value="1"/>
</dbReference>
<dbReference type="InterPro" id="IPR004681">
    <property type="entry name" value="TRAP_DctM"/>
</dbReference>
<reference evidence="9" key="1">
    <citation type="submission" date="2020-02" db="EMBL/GenBank/DDBJ databases">
        <title>Delineation of the pyrene-degrading pathway in Roseobacter clade bacteria by genomic analysis.</title>
        <authorList>
            <person name="Zhou H."/>
            <person name="Wang H."/>
        </authorList>
    </citation>
    <scope>NUCLEOTIDE SEQUENCE</scope>
    <source>
        <strain evidence="9">PrR005</strain>
    </source>
</reference>
<comment type="function">
    <text evidence="7">Part of the tripartite ATP-independent periplasmic (TRAP) transport system.</text>
</comment>
<feature type="transmembrane region" description="Helical" evidence="7">
    <location>
        <begin position="369"/>
        <end position="387"/>
    </location>
</feature>
<comment type="caution">
    <text evidence="7">Lacks conserved residue(s) required for the propagation of feature annotation.</text>
</comment>
<keyword evidence="6 7" id="KW-0472">Membrane</keyword>
<evidence type="ECO:0000256" key="5">
    <source>
        <dbReference type="ARBA" id="ARBA00022989"/>
    </source>
</evidence>
<feature type="transmembrane region" description="Helical" evidence="7">
    <location>
        <begin position="171"/>
        <end position="194"/>
    </location>
</feature>
<feature type="transmembrane region" description="Helical" evidence="7">
    <location>
        <begin position="215"/>
        <end position="237"/>
    </location>
</feature>
<dbReference type="NCBIfam" id="TIGR00786">
    <property type="entry name" value="dctM"/>
    <property type="match status" value="1"/>
</dbReference>
<evidence type="ECO:0000256" key="1">
    <source>
        <dbReference type="ARBA" id="ARBA00004429"/>
    </source>
</evidence>
<organism evidence="9">
    <name type="scientific">Ruegeria sp. PrR005</name>
    <dbReference type="NCBI Taxonomy" id="2706882"/>
    <lineage>
        <taxon>Bacteria</taxon>
        <taxon>Pseudomonadati</taxon>
        <taxon>Pseudomonadota</taxon>
        <taxon>Alphaproteobacteria</taxon>
        <taxon>Rhodobacterales</taxon>
        <taxon>Roseobacteraceae</taxon>
        <taxon>Ruegeria</taxon>
    </lineage>
</organism>
<keyword evidence="3 7" id="KW-0997">Cell inner membrane</keyword>
<dbReference type="RefSeq" id="WP_164127334.1">
    <property type="nucleotide sequence ID" value="NZ_JAAGOX010000003.1"/>
</dbReference>
<feature type="transmembrane region" description="Helical" evidence="7">
    <location>
        <begin position="399"/>
        <end position="423"/>
    </location>
</feature>
<keyword evidence="7" id="KW-0813">Transport</keyword>
<keyword evidence="2" id="KW-1003">Cell membrane</keyword>
<dbReference type="PIRSF" id="PIRSF006066">
    <property type="entry name" value="HI0050"/>
    <property type="match status" value="1"/>
</dbReference>
<feature type="transmembrane region" description="Helical" evidence="7">
    <location>
        <begin position="243"/>
        <end position="262"/>
    </location>
</feature>
<evidence type="ECO:0000256" key="2">
    <source>
        <dbReference type="ARBA" id="ARBA00022475"/>
    </source>
</evidence>
<name>A0A6B2NIL6_9RHOB</name>
<evidence type="ECO:0000259" key="8">
    <source>
        <dbReference type="Pfam" id="PF06808"/>
    </source>
</evidence>
<comment type="similarity">
    <text evidence="7">Belongs to the TRAP transporter large permease family.</text>
</comment>
<protein>
    <recommendedName>
        <fullName evidence="7">TRAP transporter large permease protein</fullName>
    </recommendedName>
</protein>
<feature type="transmembrane region" description="Helical" evidence="7">
    <location>
        <begin position="7"/>
        <end position="35"/>
    </location>
</feature>
<dbReference type="AlphaFoldDB" id="A0A6B2NIL6"/>
<feature type="transmembrane region" description="Helical" evidence="7">
    <location>
        <begin position="47"/>
        <end position="67"/>
    </location>
</feature>
<feature type="transmembrane region" description="Helical" evidence="7">
    <location>
        <begin position="136"/>
        <end position="159"/>
    </location>
</feature>
<feature type="transmembrane region" description="Helical" evidence="7">
    <location>
        <begin position="274"/>
        <end position="295"/>
    </location>
</feature>
<evidence type="ECO:0000313" key="9">
    <source>
        <dbReference type="EMBL" id="NDW43806.1"/>
    </source>
</evidence>
<comment type="subunit">
    <text evidence="7">The complex comprises the extracytoplasmic solute receptor protein and the two transmembrane proteins.</text>
</comment>
<comment type="subcellular location">
    <subcellularLocation>
        <location evidence="1 7">Cell inner membrane</location>
        <topology evidence="1 7">Multi-pass membrane protein</topology>
    </subcellularLocation>
</comment>
<dbReference type="GO" id="GO:0022857">
    <property type="term" value="F:transmembrane transporter activity"/>
    <property type="evidence" value="ECO:0007669"/>
    <property type="project" value="UniProtKB-UniRule"/>
</dbReference>
<dbReference type="GO" id="GO:0005886">
    <property type="term" value="C:plasma membrane"/>
    <property type="evidence" value="ECO:0007669"/>
    <property type="project" value="UniProtKB-SubCell"/>
</dbReference>
<feature type="transmembrane region" description="Helical" evidence="7">
    <location>
        <begin position="315"/>
        <end position="333"/>
    </location>
</feature>
<proteinExistence type="inferred from homology"/>
<comment type="caution">
    <text evidence="9">The sequence shown here is derived from an EMBL/GenBank/DDBJ whole genome shotgun (WGS) entry which is preliminary data.</text>
</comment>
<evidence type="ECO:0000256" key="7">
    <source>
        <dbReference type="RuleBase" id="RU369079"/>
    </source>
</evidence>
<dbReference type="PANTHER" id="PTHR33362">
    <property type="entry name" value="SIALIC ACID TRAP TRANSPORTER PERMEASE PROTEIN SIAT-RELATED"/>
    <property type="match status" value="1"/>
</dbReference>